<protein>
    <submittedName>
        <fullName evidence="1">Uncharacterized protein</fullName>
    </submittedName>
</protein>
<gene>
    <name evidence="1" type="ORF">CSW64_12220</name>
</gene>
<reference evidence="1 2" key="1">
    <citation type="submission" date="2017-10" db="EMBL/GenBank/DDBJ databases">
        <title>Genome sequence of Caulobacter mirabilis FWC38.</title>
        <authorList>
            <person name="Fiebig A."/>
            <person name="Crosson S."/>
        </authorList>
    </citation>
    <scope>NUCLEOTIDE SEQUENCE [LARGE SCALE GENOMIC DNA]</scope>
    <source>
        <strain evidence="1 2">FWC 38</strain>
    </source>
</reference>
<dbReference type="AlphaFoldDB" id="A0A2D2AYR6"/>
<evidence type="ECO:0000313" key="2">
    <source>
        <dbReference type="Proteomes" id="UP000228945"/>
    </source>
</evidence>
<name>A0A2D2AYR6_9CAUL</name>
<proteinExistence type="predicted"/>
<keyword evidence="2" id="KW-1185">Reference proteome</keyword>
<evidence type="ECO:0000313" key="1">
    <source>
        <dbReference type="EMBL" id="ATQ43125.1"/>
    </source>
</evidence>
<dbReference type="KEGG" id="cmb:CSW64_12220"/>
<dbReference type="EMBL" id="CP024201">
    <property type="protein sequence ID" value="ATQ43125.1"/>
    <property type="molecule type" value="Genomic_DNA"/>
</dbReference>
<organism evidence="1 2">
    <name type="scientific">Caulobacter mirabilis</name>
    <dbReference type="NCBI Taxonomy" id="69666"/>
    <lineage>
        <taxon>Bacteria</taxon>
        <taxon>Pseudomonadati</taxon>
        <taxon>Pseudomonadota</taxon>
        <taxon>Alphaproteobacteria</taxon>
        <taxon>Caulobacterales</taxon>
        <taxon>Caulobacteraceae</taxon>
        <taxon>Caulobacter</taxon>
    </lineage>
</organism>
<accession>A0A2D2AYR6</accession>
<sequence length="79" mass="8910">MERGSWWLKLTAYLRGTGVDASKARARELRDKRGRLITIADDDLTLARKLWGRLSTEGRARHVRVFMGGSEIDPAIVAD</sequence>
<dbReference type="Proteomes" id="UP000228945">
    <property type="component" value="Chromosome"/>
</dbReference>